<reference evidence="3" key="1">
    <citation type="submission" date="2017-01" db="EMBL/GenBank/DDBJ databases">
        <authorList>
            <person name="Varghese N."/>
            <person name="Submissions S."/>
        </authorList>
    </citation>
    <scope>NUCLEOTIDE SEQUENCE [LARGE SCALE GENOMIC DNA]</scope>
    <source>
        <strain evidence="3">DSM 23127</strain>
    </source>
</reference>
<proteinExistence type="predicted"/>
<keyword evidence="3" id="KW-1185">Reference proteome</keyword>
<dbReference type="Gene3D" id="1.20.120.450">
    <property type="entry name" value="dinb family like domain"/>
    <property type="match status" value="1"/>
</dbReference>
<protein>
    <submittedName>
        <fullName evidence="2">DinB superfamily protein</fullName>
    </submittedName>
</protein>
<accession>A0A1N7KMV5</accession>
<dbReference type="STRING" id="570947.SAMN05421687_11422"/>
<gene>
    <name evidence="2" type="ORF">SAMN05421687_11422</name>
</gene>
<dbReference type="SUPFAM" id="SSF109854">
    <property type="entry name" value="DinB/YfiT-like putative metalloenzymes"/>
    <property type="match status" value="1"/>
</dbReference>
<dbReference type="Pfam" id="PF12867">
    <property type="entry name" value="DinB_2"/>
    <property type="match status" value="1"/>
</dbReference>
<name>A0A1N7KMV5_9BACI</name>
<evidence type="ECO:0000259" key="1">
    <source>
        <dbReference type="Pfam" id="PF12867"/>
    </source>
</evidence>
<organism evidence="2 3">
    <name type="scientific">Salimicrobium flavidum</name>
    <dbReference type="NCBI Taxonomy" id="570947"/>
    <lineage>
        <taxon>Bacteria</taxon>
        <taxon>Bacillati</taxon>
        <taxon>Bacillota</taxon>
        <taxon>Bacilli</taxon>
        <taxon>Bacillales</taxon>
        <taxon>Bacillaceae</taxon>
        <taxon>Salimicrobium</taxon>
    </lineage>
</organism>
<dbReference type="InterPro" id="IPR034660">
    <property type="entry name" value="DinB/YfiT-like"/>
</dbReference>
<dbReference type="OrthoDB" id="2964295at2"/>
<evidence type="ECO:0000313" key="3">
    <source>
        <dbReference type="Proteomes" id="UP000187608"/>
    </source>
</evidence>
<dbReference type="EMBL" id="FTOC01000014">
    <property type="protein sequence ID" value="SIS62871.1"/>
    <property type="molecule type" value="Genomic_DNA"/>
</dbReference>
<dbReference type="RefSeq" id="WP_076560594.1">
    <property type="nucleotide sequence ID" value="NZ_FTOC01000014.1"/>
</dbReference>
<dbReference type="InterPro" id="IPR024775">
    <property type="entry name" value="DinB-like"/>
</dbReference>
<dbReference type="Proteomes" id="UP000187608">
    <property type="component" value="Unassembled WGS sequence"/>
</dbReference>
<evidence type="ECO:0000313" key="2">
    <source>
        <dbReference type="EMBL" id="SIS62871.1"/>
    </source>
</evidence>
<dbReference type="AlphaFoldDB" id="A0A1N7KMV5"/>
<feature type="domain" description="DinB-like" evidence="1">
    <location>
        <begin position="20"/>
        <end position="147"/>
    </location>
</feature>
<sequence length="151" mass="17764">MNRKKEEILSHCAQSLNQVHSLENLTEEQWRTPIAEGKWTIAEVVGHLIPWDKYFIGRIPKIINEEDELPYFAIEEVNGEASVHSKNSSKEKIIHEFLDVRKLLIAQISDLDDKLWEREFHVGDETFSLYEDLSRLVKHDEDHFAQIDRVL</sequence>